<dbReference type="EMBL" id="RSCJ01000011">
    <property type="protein sequence ID" value="RUR80255.1"/>
    <property type="molecule type" value="Genomic_DNA"/>
</dbReference>
<dbReference type="InterPro" id="IPR017941">
    <property type="entry name" value="Rieske_2Fe-2S"/>
</dbReference>
<sequence length="587" mass="65350">MAQALHTNTQTKHYIRVAQVSDVKVSGFLVVYAEGQAIALFNQGDKIYAIDNRCPHMGFPLHRGTVKDCILTCHWHHARFDLASGGTFDAWADDVRAFPTEIRDGQVWVDLAPHADPVVHQRQRLQDGLEQGISLVIAKSVIALLDAGVEPTEPFRIGLDFGVRYRQAGWGAGLTMHTCMINLLPYLDPEDRPRALYHGLAAVARDCAGQPPRFGVQPLPTSTPDIDTLQRWFRQFIEVRDAEGAERCLVSAVRGGASQRQIAEMLFTTATDHRYIDVGHVVDFTNKALEALDATHWQNAESVLTSLVSEYASAERMEEANSWRYPVDLVAILQRAFAQLPAALESGQIKRGNWSGREELVKVLLGEDAQAIADSLVEALRAGCSEEELAGAVVYAAVLRIAHFHTNNDFGDWDTAHHTFTFANAMHQGLRRVPSQALLRGVFDAAMSTYLNRFLNVPPARLPEPNQIVENPEQLLHQLPELLDRQQQVNEAGSLVARYLYSGGNPDRLLALLGKLLLREDRSFHVIQEIEAAFRQYSLLGTTEAGIHILIAAARYLAAHAPTMRSQAQTYQMAERLHRGDRVFEEA</sequence>
<evidence type="ECO:0000256" key="6">
    <source>
        <dbReference type="ARBA" id="ARBA00038001"/>
    </source>
</evidence>
<dbReference type="AlphaFoldDB" id="A0A3S0ZP29"/>
<comment type="similarity">
    <text evidence="6">Belongs to the bacterial ring-hydroxylating dioxygenase ferredoxin component family.</text>
</comment>
<evidence type="ECO:0000259" key="7">
    <source>
        <dbReference type="PROSITE" id="PS51296"/>
    </source>
</evidence>
<dbReference type="GO" id="GO:0016705">
    <property type="term" value="F:oxidoreductase activity, acting on paired donors, with incorporation or reduction of molecular oxygen"/>
    <property type="evidence" value="ECO:0007669"/>
    <property type="project" value="UniProtKB-ARBA"/>
</dbReference>
<dbReference type="PANTHER" id="PTHR21496:SF0">
    <property type="entry name" value="RIESKE DOMAIN-CONTAINING PROTEIN"/>
    <property type="match status" value="1"/>
</dbReference>
<organism evidence="8 9">
    <name type="scientific">Chlorogloeopsis fritschii PCC 6912</name>
    <dbReference type="NCBI Taxonomy" id="211165"/>
    <lineage>
        <taxon>Bacteria</taxon>
        <taxon>Bacillati</taxon>
        <taxon>Cyanobacteriota</taxon>
        <taxon>Cyanophyceae</taxon>
        <taxon>Nostocales</taxon>
        <taxon>Chlorogloeopsidaceae</taxon>
        <taxon>Chlorogloeopsis</taxon>
    </lineage>
</organism>
<evidence type="ECO:0000256" key="2">
    <source>
        <dbReference type="ARBA" id="ARBA00022723"/>
    </source>
</evidence>
<comment type="cofactor">
    <cofactor evidence="5">
        <name>[2Fe-2S] cluster</name>
        <dbReference type="ChEBI" id="CHEBI:190135"/>
    </cofactor>
</comment>
<dbReference type="GO" id="GO:0051537">
    <property type="term" value="F:2 iron, 2 sulfur cluster binding"/>
    <property type="evidence" value="ECO:0007669"/>
    <property type="project" value="UniProtKB-KW"/>
</dbReference>
<keyword evidence="1" id="KW-0001">2Fe-2S</keyword>
<dbReference type="PANTHER" id="PTHR21496">
    <property type="entry name" value="FERREDOXIN-RELATED"/>
    <property type="match status" value="1"/>
</dbReference>
<keyword evidence="4" id="KW-0411">Iron-sulfur</keyword>
<proteinExistence type="inferred from homology"/>
<dbReference type="RefSeq" id="WP_016873924.1">
    <property type="nucleotide sequence ID" value="NZ_AJLN01000050.1"/>
</dbReference>
<reference evidence="8 9" key="1">
    <citation type="journal article" date="2019" name="Genome Biol. Evol.">
        <title>Day and night: Metabolic profiles and evolutionary relationships of six axenic non-marine cyanobacteria.</title>
        <authorList>
            <person name="Will S.E."/>
            <person name="Henke P."/>
            <person name="Boedeker C."/>
            <person name="Huang S."/>
            <person name="Brinkmann H."/>
            <person name="Rohde M."/>
            <person name="Jarek M."/>
            <person name="Friedl T."/>
            <person name="Seufert S."/>
            <person name="Schumacher M."/>
            <person name="Overmann J."/>
            <person name="Neumann-Schaal M."/>
            <person name="Petersen J."/>
        </authorList>
    </citation>
    <scope>NUCLEOTIDE SEQUENCE [LARGE SCALE GENOMIC DNA]</scope>
    <source>
        <strain evidence="8 9">PCC 6912</strain>
    </source>
</reference>
<accession>A0A3S0ZP29</accession>
<evidence type="ECO:0000256" key="3">
    <source>
        <dbReference type="ARBA" id="ARBA00023004"/>
    </source>
</evidence>
<feature type="domain" description="Rieske" evidence="7">
    <location>
        <begin position="15"/>
        <end position="109"/>
    </location>
</feature>
<dbReference type="GO" id="GO:0004497">
    <property type="term" value="F:monooxygenase activity"/>
    <property type="evidence" value="ECO:0007669"/>
    <property type="project" value="UniProtKB-ARBA"/>
</dbReference>
<dbReference type="PROSITE" id="PS51296">
    <property type="entry name" value="RIESKE"/>
    <property type="match status" value="1"/>
</dbReference>
<keyword evidence="2" id="KW-0479">Metal-binding</keyword>
<comment type="caution">
    <text evidence="8">The sequence shown here is derived from an EMBL/GenBank/DDBJ whole genome shotgun (WGS) entry which is preliminary data.</text>
</comment>
<dbReference type="SUPFAM" id="SSF50022">
    <property type="entry name" value="ISP domain"/>
    <property type="match status" value="1"/>
</dbReference>
<dbReference type="GO" id="GO:0046872">
    <property type="term" value="F:metal ion binding"/>
    <property type="evidence" value="ECO:0007669"/>
    <property type="project" value="UniProtKB-KW"/>
</dbReference>
<evidence type="ECO:0000256" key="1">
    <source>
        <dbReference type="ARBA" id="ARBA00022714"/>
    </source>
</evidence>
<dbReference type="Proteomes" id="UP000268857">
    <property type="component" value="Unassembled WGS sequence"/>
</dbReference>
<gene>
    <name evidence="8" type="ORF">PCC6912_31150</name>
</gene>
<name>A0A3S0ZP29_CHLFR</name>
<evidence type="ECO:0000313" key="8">
    <source>
        <dbReference type="EMBL" id="RUR80255.1"/>
    </source>
</evidence>
<evidence type="ECO:0000313" key="9">
    <source>
        <dbReference type="Proteomes" id="UP000268857"/>
    </source>
</evidence>
<evidence type="ECO:0000256" key="5">
    <source>
        <dbReference type="ARBA" id="ARBA00034078"/>
    </source>
</evidence>
<keyword evidence="3" id="KW-0408">Iron</keyword>
<dbReference type="OrthoDB" id="593800at2"/>
<dbReference type="InterPro" id="IPR036922">
    <property type="entry name" value="Rieske_2Fe-2S_sf"/>
</dbReference>
<dbReference type="Gene3D" id="2.102.10.10">
    <property type="entry name" value="Rieske [2Fe-2S] iron-sulphur domain"/>
    <property type="match status" value="1"/>
</dbReference>
<evidence type="ECO:0000256" key="4">
    <source>
        <dbReference type="ARBA" id="ARBA00023014"/>
    </source>
</evidence>
<protein>
    <recommendedName>
        <fullName evidence="7">Rieske domain-containing protein</fullName>
    </recommendedName>
</protein>
<keyword evidence="9" id="KW-1185">Reference proteome</keyword>
<dbReference type="STRING" id="211165.GCA_000317285_01331"/>
<dbReference type="Pfam" id="PF00355">
    <property type="entry name" value="Rieske"/>
    <property type="match status" value="1"/>
</dbReference>